<protein>
    <recommendedName>
        <fullName evidence="7 9">Uroporphyrinogen-III synthase</fullName>
        <ecNumber evidence="3 9">4.2.1.75</ecNumber>
    </recommendedName>
</protein>
<evidence type="ECO:0000256" key="6">
    <source>
        <dbReference type="ARBA" id="ARBA00037589"/>
    </source>
</evidence>
<keyword evidence="4 9" id="KW-0456">Lyase</keyword>
<dbReference type="InterPro" id="IPR039793">
    <property type="entry name" value="UROS/Hem4"/>
</dbReference>
<dbReference type="Proteomes" id="UP000316449">
    <property type="component" value="Unassembled WGS sequence"/>
</dbReference>
<comment type="catalytic activity">
    <reaction evidence="8 9">
        <text>hydroxymethylbilane = uroporphyrinogen III + H2O</text>
        <dbReference type="Rhea" id="RHEA:18965"/>
        <dbReference type="ChEBI" id="CHEBI:15377"/>
        <dbReference type="ChEBI" id="CHEBI:57308"/>
        <dbReference type="ChEBI" id="CHEBI:57845"/>
        <dbReference type="EC" id="4.2.1.75"/>
    </reaction>
</comment>
<dbReference type="AlphaFoldDB" id="A0A520MV57"/>
<evidence type="ECO:0000256" key="8">
    <source>
        <dbReference type="ARBA" id="ARBA00048617"/>
    </source>
</evidence>
<dbReference type="EC" id="4.2.1.75" evidence="3 9"/>
<dbReference type="InterPro" id="IPR036108">
    <property type="entry name" value="4pyrrol_syn_uPrphyn_synt_sf"/>
</dbReference>
<comment type="caution">
    <text evidence="11">The sequence shown here is derived from an EMBL/GenBank/DDBJ whole genome shotgun (WGS) entry which is preliminary data.</text>
</comment>
<dbReference type="GO" id="GO:0006780">
    <property type="term" value="P:uroporphyrinogen III biosynthetic process"/>
    <property type="evidence" value="ECO:0007669"/>
    <property type="project" value="UniProtKB-UniRule"/>
</dbReference>
<evidence type="ECO:0000313" key="11">
    <source>
        <dbReference type="EMBL" id="RZO25108.1"/>
    </source>
</evidence>
<evidence type="ECO:0000256" key="4">
    <source>
        <dbReference type="ARBA" id="ARBA00023239"/>
    </source>
</evidence>
<dbReference type="GO" id="GO:0004852">
    <property type="term" value="F:uroporphyrinogen-III synthase activity"/>
    <property type="evidence" value="ECO:0007669"/>
    <property type="project" value="UniProtKB-UniRule"/>
</dbReference>
<dbReference type="PANTHER" id="PTHR38042:SF1">
    <property type="entry name" value="UROPORPHYRINOGEN-III SYNTHASE, CHLOROPLASTIC"/>
    <property type="match status" value="1"/>
</dbReference>
<evidence type="ECO:0000259" key="10">
    <source>
        <dbReference type="Pfam" id="PF02602"/>
    </source>
</evidence>
<gene>
    <name evidence="11" type="ORF">EVA98_00290</name>
</gene>
<comment type="pathway">
    <text evidence="1 9">Porphyrin-containing compound metabolism; protoporphyrin-IX biosynthesis; coproporphyrinogen-III from 5-aminolevulinate: step 3/4.</text>
</comment>
<accession>A0A520MV57</accession>
<proteinExistence type="inferred from homology"/>
<dbReference type="EMBL" id="SHBK01000002">
    <property type="protein sequence ID" value="RZO25108.1"/>
    <property type="molecule type" value="Genomic_DNA"/>
</dbReference>
<dbReference type="SUPFAM" id="SSF69618">
    <property type="entry name" value="HemD-like"/>
    <property type="match status" value="1"/>
</dbReference>
<dbReference type="InterPro" id="IPR003754">
    <property type="entry name" value="4pyrrol_synth_uPrphyn_synth"/>
</dbReference>
<comment type="similarity">
    <text evidence="2 9">Belongs to the uroporphyrinogen-III synthase family.</text>
</comment>
<evidence type="ECO:0000256" key="5">
    <source>
        <dbReference type="ARBA" id="ARBA00023244"/>
    </source>
</evidence>
<dbReference type="Pfam" id="PF02602">
    <property type="entry name" value="HEM4"/>
    <property type="match status" value="1"/>
</dbReference>
<evidence type="ECO:0000256" key="9">
    <source>
        <dbReference type="RuleBase" id="RU366031"/>
    </source>
</evidence>
<evidence type="ECO:0000256" key="3">
    <source>
        <dbReference type="ARBA" id="ARBA00013109"/>
    </source>
</evidence>
<dbReference type="UniPathway" id="UPA00251">
    <property type="reaction ID" value="UER00320"/>
</dbReference>
<evidence type="ECO:0000313" key="12">
    <source>
        <dbReference type="Proteomes" id="UP000316449"/>
    </source>
</evidence>
<organism evidence="11 12">
    <name type="scientific">SAR86 cluster bacterium</name>
    <dbReference type="NCBI Taxonomy" id="2030880"/>
    <lineage>
        <taxon>Bacteria</taxon>
        <taxon>Pseudomonadati</taxon>
        <taxon>Pseudomonadota</taxon>
        <taxon>Gammaproteobacteria</taxon>
        <taxon>SAR86 cluster</taxon>
    </lineage>
</organism>
<evidence type="ECO:0000256" key="7">
    <source>
        <dbReference type="ARBA" id="ARBA00040167"/>
    </source>
</evidence>
<keyword evidence="5 9" id="KW-0627">Porphyrin biosynthesis</keyword>
<dbReference type="Gene3D" id="3.40.50.10090">
    <property type="match status" value="2"/>
</dbReference>
<reference evidence="11 12" key="1">
    <citation type="submission" date="2019-02" db="EMBL/GenBank/DDBJ databases">
        <title>Prokaryotic population dynamics and viral predation in marine succession experiment using metagenomics: the confinement effect.</title>
        <authorList>
            <person name="Haro-Moreno J.M."/>
            <person name="Rodriguez-Valera F."/>
            <person name="Lopez-Perez M."/>
        </authorList>
    </citation>
    <scope>NUCLEOTIDE SEQUENCE [LARGE SCALE GENOMIC DNA]</scope>
    <source>
        <strain evidence="11">MED-G165</strain>
    </source>
</reference>
<dbReference type="GO" id="GO:0006782">
    <property type="term" value="P:protoporphyrinogen IX biosynthetic process"/>
    <property type="evidence" value="ECO:0007669"/>
    <property type="project" value="UniProtKB-UniRule"/>
</dbReference>
<sequence>MIVNTRPIDLGQKTNVLLKKSKCNFIHLPLTKIIKIEPSARAMQNINNLSNYDLLIFTSQSAVRYGAEYYQAIFQNDAMIPILAIGLATQESLKKINLSSVTPPKFDSDGLAEVIKEKGYKKCLIFCGEKKPRILSLTDIEIDTFPCYASHDEAKIDLSKIQDQDKLVVLIYTQQSLEVLVRELPRKKVQNIILVAASKRIKELSLKYGFKNCILADSPHDEEMIKAALIEN</sequence>
<dbReference type="PANTHER" id="PTHR38042">
    <property type="entry name" value="UROPORPHYRINOGEN-III SYNTHASE, CHLOROPLASTIC"/>
    <property type="match status" value="1"/>
</dbReference>
<evidence type="ECO:0000256" key="1">
    <source>
        <dbReference type="ARBA" id="ARBA00004772"/>
    </source>
</evidence>
<comment type="function">
    <text evidence="6 9">Catalyzes cyclization of the linear tetrapyrrole, hydroxymethylbilane, to the macrocyclic uroporphyrinogen III.</text>
</comment>
<evidence type="ECO:0000256" key="2">
    <source>
        <dbReference type="ARBA" id="ARBA00008133"/>
    </source>
</evidence>
<feature type="domain" description="Tetrapyrrole biosynthesis uroporphyrinogen III synthase" evidence="10">
    <location>
        <begin position="16"/>
        <end position="225"/>
    </location>
</feature>
<name>A0A520MV57_9GAMM</name>
<dbReference type="CDD" id="cd06578">
    <property type="entry name" value="HemD"/>
    <property type="match status" value="1"/>
</dbReference>